<gene>
    <name evidence="1" type="ORF">RIB2604_01702250</name>
</gene>
<dbReference type="Proteomes" id="UP000075230">
    <property type="component" value="Unassembled WGS sequence"/>
</dbReference>
<dbReference type="EMBL" id="BCWF01000017">
    <property type="protein sequence ID" value="GAT23089.1"/>
    <property type="molecule type" value="Genomic_DNA"/>
</dbReference>
<evidence type="ECO:0000313" key="2">
    <source>
        <dbReference type="Proteomes" id="UP000075230"/>
    </source>
</evidence>
<reference evidence="2" key="2">
    <citation type="submission" date="2016-02" db="EMBL/GenBank/DDBJ databases">
        <title>Genome sequencing of Aspergillus luchuensis NBRC 4314.</title>
        <authorList>
            <person name="Yamada O."/>
        </authorList>
    </citation>
    <scope>NUCLEOTIDE SEQUENCE [LARGE SCALE GENOMIC DNA]</scope>
    <source>
        <strain evidence="2">RIB 2604</strain>
    </source>
</reference>
<proteinExistence type="predicted"/>
<reference evidence="1 2" key="1">
    <citation type="journal article" date="2016" name="DNA Res.">
        <title>Genome sequence of Aspergillus luchuensis NBRC 4314.</title>
        <authorList>
            <person name="Yamada O."/>
            <person name="Machida M."/>
            <person name="Hosoyama A."/>
            <person name="Goto M."/>
            <person name="Takahashi T."/>
            <person name="Futagami T."/>
            <person name="Yamagata Y."/>
            <person name="Takeuchi M."/>
            <person name="Kobayashi T."/>
            <person name="Koike H."/>
            <person name="Abe K."/>
            <person name="Asai K."/>
            <person name="Arita M."/>
            <person name="Fujita N."/>
            <person name="Fukuda K."/>
            <person name="Higa K."/>
            <person name="Horikawa H."/>
            <person name="Ishikawa T."/>
            <person name="Jinno K."/>
            <person name="Kato Y."/>
            <person name="Kirimura K."/>
            <person name="Mizutani O."/>
            <person name="Nakasone K."/>
            <person name="Sano M."/>
            <person name="Shiraishi Y."/>
            <person name="Tsukahara M."/>
            <person name="Gomi K."/>
        </authorList>
    </citation>
    <scope>NUCLEOTIDE SEQUENCE [LARGE SCALE GENOMIC DNA]</scope>
    <source>
        <strain evidence="1 2">RIB 2604</strain>
    </source>
</reference>
<sequence length="39" mass="4600">MRDESILSAGINYGGAALQWRNYRRTRRLKTRYVGDLLE</sequence>
<organism evidence="1 2">
    <name type="scientific">Aspergillus kawachii</name>
    <name type="common">White koji mold</name>
    <name type="synonym">Aspergillus awamori var. kawachi</name>
    <dbReference type="NCBI Taxonomy" id="1069201"/>
    <lineage>
        <taxon>Eukaryota</taxon>
        <taxon>Fungi</taxon>
        <taxon>Dikarya</taxon>
        <taxon>Ascomycota</taxon>
        <taxon>Pezizomycotina</taxon>
        <taxon>Eurotiomycetes</taxon>
        <taxon>Eurotiomycetidae</taxon>
        <taxon>Eurotiales</taxon>
        <taxon>Aspergillaceae</taxon>
        <taxon>Aspergillus</taxon>
        <taxon>Aspergillus subgen. Circumdati</taxon>
    </lineage>
</organism>
<accession>A0A146FBR2</accession>
<protein>
    <submittedName>
        <fullName evidence="1">Sodium/solute symporter</fullName>
    </submittedName>
</protein>
<comment type="caution">
    <text evidence="1">The sequence shown here is derived from an EMBL/GenBank/DDBJ whole genome shotgun (WGS) entry which is preliminary data.</text>
</comment>
<evidence type="ECO:0000313" key="1">
    <source>
        <dbReference type="EMBL" id="GAT23089.1"/>
    </source>
</evidence>
<name>A0A146FBR2_ASPKA</name>
<dbReference type="AlphaFoldDB" id="A0A146FBR2"/>